<reference evidence="1" key="1">
    <citation type="submission" date="2022-11" db="EMBL/GenBank/DDBJ databases">
        <title>Genome Sequence of Nemania bipapillata.</title>
        <authorList>
            <person name="Buettner E."/>
        </authorList>
    </citation>
    <scope>NUCLEOTIDE SEQUENCE</scope>
    <source>
        <strain evidence="1">CP14</strain>
    </source>
</reference>
<proteinExistence type="predicted"/>
<protein>
    <submittedName>
        <fullName evidence="1">Uncharacterized protein</fullName>
    </submittedName>
</protein>
<accession>A0ACC2J985</accession>
<sequence length="593" mass="66213">MASRRPDLSMDSEASEASDHEDFDYSDGESESDTRKRRPREKDSDEEELERFVLGDAENFRKNLFGDEPGKDDDEEGRKTDVFGRIVDNEEETGLENADDADFFAFDIDLGRTPANEQQLVPAPATSKAQIDPENAPAWEDSDDERIAVSLANKPRLRTTAHEDIVDGTEYVFRLRQQYSFLHPYPEWASLAEKPAKKRQRRGSAASNSSEEADQGDRFNTDALPLDKLLRDASAMKGTVSTRPRKLRPEVIDIQRSRDIPDAHQDVVTSLAFHPEYPVLLSSSTSSLLYLHHIAPTAHPIPNPLLTSTKVSQVPIRRAEFSPDGKRIYIAGRRKYMHSWNIESGVVQKTSKIHGHQDEHKSWERFKLSPCGRYLGLITTTKKGGGAINILNVHTMQWISAARLDSRGGIIDFCWWRNGNGLTILGKGGHVGEYSMATKRFLAVWNDEGSNRGSAIALGGPGGPELIGGDRWIALGSSSGVVNIYDRHKLILPSNEDELKLKTRPEPTRAIMNLITAITVLTFSPDGQILAIASLYKRDALRLVHLPSCTVYRNWPTEQTPLGRIHAVAFGTKSDMLAIGNDLGKIRVWEIRS</sequence>
<organism evidence="1 2">
    <name type="scientific">Nemania bipapillata</name>
    <dbReference type="NCBI Taxonomy" id="110536"/>
    <lineage>
        <taxon>Eukaryota</taxon>
        <taxon>Fungi</taxon>
        <taxon>Dikarya</taxon>
        <taxon>Ascomycota</taxon>
        <taxon>Pezizomycotina</taxon>
        <taxon>Sordariomycetes</taxon>
        <taxon>Xylariomycetidae</taxon>
        <taxon>Xylariales</taxon>
        <taxon>Xylariaceae</taxon>
        <taxon>Nemania</taxon>
    </lineage>
</organism>
<comment type="caution">
    <text evidence="1">The sequence shown here is derived from an EMBL/GenBank/DDBJ whole genome shotgun (WGS) entry which is preliminary data.</text>
</comment>
<keyword evidence="2" id="KW-1185">Reference proteome</keyword>
<dbReference type="Proteomes" id="UP001153334">
    <property type="component" value="Unassembled WGS sequence"/>
</dbReference>
<dbReference type="EMBL" id="JAPESX010000022">
    <property type="protein sequence ID" value="KAJ8123962.1"/>
    <property type="molecule type" value="Genomic_DNA"/>
</dbReference>
<evidence type="ECO:0000313" key="2">
    <source>
        <dbReference type="Proteomes" id="UP001153334"/>
    </source>
</evidence>
<gene>
    <name evidence="1" type="ORF">ONZ43_g207</name>
</gene>
<name>A0ACC2J985_9PEZI</name>
<evidence type="ECO:0000313" key="1">
    <source>
        <dbReference type="EMBL" id="KAJ8123962.1"/>
    </source>
</evidence>